<dbReference type="GeneID" id="8440345"/>
<dbReference type="VEuPathDB" id="FungiDB:UREG_01096"/>
<organism evidence="1 2">
    <name type="scientific">Uncinocarpus reesii (strain UAMH 1704)</name>
    <dbReference type="NCBI Taxonomy" id="336963"/>
    <lineage>
        <taxon>Eukaryota</taxon>
        <taxon>Fungi</taxon>
        <taxon>Dikarya</taxon>
        <taxon>Ascomycota</taxon>
        <taxon>Pezizomycotina</taxon>
        <taxon>Eurotiomycetes</taxon>
        <taxon>Eurotiomycetidae</taxon>
        <taxon>Onygenales</taxon>
        <taxon>Onygenaceae</taxon>
        <taxon>Uncinocarpus</taxon>
    </lineage>
</organism>
<dbReference type="RefSeq" id="XP_002541580.1">
    <property type="nucleotide sequence ID" value="XM_002541534.1"/>
</dbReference>
<evidence type="ECO:0000313" key="1">
    <source>
        <dbReference type="EMBL" id="EEP76247.1"/>
    </source>
</evidence>
<evidence type="ECO:0000313" key="2">
    <source>
        <dbReference type="Proteomes" id="UP000002058"/>
    </source>
</evidence>
<dbReference type="EMBL" id="CH476615">
    <property type="protein sequence ID" value="EEP76247.1"/>
    <property type="molecule type" value="Genomic_DNA"/>
</dbReference>
<dbReference type="Proteomes" id="UP000002058">
    <property type="component" value="Unassembled WGS sequence"/>
</dbReference>
<gene>
    <name evidence="1" type="ORF">UREG_01096</name>
</gene>
<dbReference type="InParanoid" id="C4JG16"/>
<accession>C4JG16</accession>
<dbReference type="HOGENOM" id="CLU_1300503_0_0_1"/>
<dbReference type="AlphaFoldDB" id="C4JG16"/>
<name>C4JG16_UNCRE</name>
<dbReference type="KEGG" id="ure:UREG_01096"/>
<sequence>MFAEWWSMQPDMPDEAMTLSAETPEEHLPYLNPHWADSETYLELARRKPSMMPQIARACIVIGNPLVGKAIDPTPDWFLLYEAERDDRNPFFREDIMRWTRDMAIDLSETALERDAWKDMRPGTIHAWRGYVAASPESVRWTVFDHQPETWFYNERGVNMSEFGVVDQYAGGMAGNGERRDSAVYYAQVRDELSPGCRRKVDSQKMTGKITT</sequence>
<protein>
    <submittedName>
        <fullName evidence="1">Uncharacterized protein</fullName>
    </submittedName>
</protein>
<dbReference type="OrthoDB" id="4362164at2759"/>
<keyword evidence="2" id="KW-1185">Reference proteome</keyword>
<proteinExistence type="predicted"/>
<reference evidence="2" key="1">
    <citation type="journal article" date="2009" name="Genome Res.">
        <title>Comparative genomic analyses of the human fungal pathogens Coccidioides and their relatives.</title>
        <authorList>
            <person name="Sharpton T.J."/>
            <person name="Stajich J.E."/>
            <person name="Rounsley S.D."/>
            <person name="Gardner M.J."/>
            <person name="Wortman J.R."/>
            <person name="Jordar V.S."/>
            <person name="Maiti R."/>
            <person name="Kodira C.D."/>
            <person name="Neafsey D.E."/>
            <person name="Zeng Q."/>
            <person name="Hung C.-Y."/>
            <person name="McMahan C."/>
            <person name="Muszewska A."/>
            <person name="Grynberg M."/>
            <person name="Mandel M.A."/>
            <person name="Kellner E.M."/>
            <person name="Barker B.M."/>
            <person name="Galgiani J.N."/>
            <person name="Orbach M.J."/>
            <person name="Kirkland T.N."/>
            <person name="Cole G.T."/>
            <person name="Henn M.R."/>
            <person name="Birren B.W."/>
            <person name="Taylor J.W."/>
        </authorList>
    </citation>
    <scope>NUCLEOTIDE SEQUENCE [LARGE SCALE GENOMIC DNA]</scope>
    <source>
        <strain evidence="2">UAMH 1704</strain>
    </source>
</reference>